<feature type="transmembrane region" description="Helical" evidence="1">
    <location>
        <begin position="154"/>
        <end position="174"/>
    </location>
</feature>
<feature type="transmembrane region" description="Helical" evidence="1">
    <location>
        <begin position="295"/>
        <end position="318"/>
    </location>
</feature>
<dbReference type="Pfam" id="PF20587">
    <property type="entry name" value="DUF6789"/>
    <property type="match status" value="1"/>
</dbReference>
<keyword evidence="1" id="KW-0812">Transmembrane</keyword>
<feature type="transmembrane region" description="Helical" evidence="1">
    <location>
        <begin position="265"/>
        <end position="283"/>
    </location>
</feature>
<name>A0A831X003_9BACT</name>
<gene>
    <name evidence="2" type="ORF">ENP34_05660</name>
</gene>
<feature type="transmembrane region" description="Helical" evidence="1">
    <location>
        <begin position="12"/>
        <end position="30"/>
    </location>
</feature>
<accession>A0A831X003</accession>
<proteinExistence type="predicted"/>
<feature type="transmembrane region" description="Helical" evidence="1">
    <location>
        <begin position="186"/>
        <end position="205"/>
    </location>
</feature>
<feature type="transmembrane region" description="Helical" evidence="1">
    <location>
        <begin position="36"/>
        <end position="55"/>
    </location>
</feature>
<dbReference type="InterPro" id="IPR046739">
    <property type="entry name" value="DUF6789"/>
</dbReference>
<dbReference type="EMBL" id="DSIY01000139">
    <property type="protein sequence ID" value="HEG90909.1"/>
    <property type="molecule type" value="Genomic_DNA"/>
</dbReference>
<comment type="caution">
    <text evidence="2">The sequence shown here is derived from an EMBL/GenBank/DDBJ whole genome shotgun (WGS) entry which is preliminary data.</text>
</comment>
<dbReference type="AlphaFoldDB" id="A0A831X003"/>
<evidence type="ECO:0000256" key="1">
    <source>
        <dbReference type="SAM" id="Phobius"/>
    </source>
</evidence>
<organism evidence="2">
    <name type="scientific">Thermorudis peleae</name>
    <dbReference type="NCBI Taxonomy" id="1382356"/>
    <lineage>
        <taxon>Bacteria</taxon>
        <taxon>Pseudomonadati</taxon>
        <taxon>Thermomicrobiota</taxon>
        <taxon>Thermomicrobia</taxon>
        <taxon>Thermomicrobia incertae sedis</taxon>
        <taxon>Thermorudis</taxon>
    </lineage>
</organism>
<keyword evidence="1" id="KW-0472">Membrane</keyword>
<evidence type="ECO:0000313" key="2">
    <source>
        <dbReference type="EMBL" id="HEG90909.1"/>
    </source>
</evidence>
<reference evidence="2" key="1">
    <citation type="journal article" date="2020" name="mSystems">
        <title>Genome- and Community-Level Interaction Insights into Carbon Utilization and Element Cycling Functions of Hydrothermarchaeota in Hydrothermal Sediment.</title>
        <authorList>
            <person name="Zhou Z."/>
            <person name="Liu Y."/>
            <person name="Xu W."/>
            <person name="Pan J."/>
            <person name="Luo Z.H."/>
            <person name="Li M."/>
        </authorList>
    </citation>
    <scope>NUCLEOTIDE SEQUENCE [LARGE SCALE GENOMIC DNA]</scope>
    <source>
        <strain evidence="2">SpSt-210</strain>
    </source>
</reference>
<keyword evidence="1" id="KW-1133">Transmembrane helix</keyword>
<feature type="transmembrane region" description="Helical" evidence="1">
    <location>
        <begin position="92"/>
        <end position="118"/>
    </location>
</feature>
<protein>
    <submittedName>
        <fullName evidence="2">Uncharacterized protein</fullName>
    </submittedName>
</protein>
<sequence>MANRRWSTWDLIYLALLIVAIPAGIFHLVQGRYAQALMAAAAVIVGIVVLVTGWLRPVEAAVTAAVERAAAPVSRRPAREPERLPSGRLRDWLPLGLLAGFAATGAATTVLIGAWGLVVRPLAGILPAGSTLQRWFDGLANNTLTETAAVNLPLALLVHFAAGIAWAILYALFVEPRLSGPGWRRGLIFSFVPWLASLIVFFPLVDAGFFGLNLGAGPLPIIGNLILHLVYGAVLGETYVVQQTLTETGIGPGREEWILSHAERLMAWAIIPGFVLGALLALVGRPLIAETASTVLVAILGGLLGSAVGLLIGSYAGLSPAQESKPSERTP</sequence>